<evidence type="ECO:0000313" key="12">
    <source>
        <dbReference type="Proteomes" id="UP000181917"/>
    </source>
</evidence>
<evidence type="ECO:0000256" key="1">
    <source>
        <dbReference type="ARBA" id="ARBA00004651"/>
    </source>
</evidence>
<protein>
    <recommendedName>
        <fullName evidence="10">Fluoride-specific ion channel FluC</fullName>
    </recommendedName>
</protein>
<evidence type="ECO:0000256" key="5">
    <source>
        <dbReference type="ARBA" id="ARBA00023136"/>
    </source>
</evidence>
<proteinExistence type="inferred from homology"/>
<feature type="transmembrane region" description="Helical" evidence="10">
    <location>
        <begin position="38"/>
        <end position="59"/>
    </location>
</feature>
<dbReference type="AlphaFoldDB" id="A0A1H1FJL8"/>
<feature type="transmembrane region" description="Helical" evidence="10">
    <location>
        <begin position="102"/>
        <end position="127"/>
    </location>
</feature>
<comment type="function">
    <text evidence="9 10">Fluoride-specific ion channel. Important for reducing fluoride concentration in the cell, thus reducing its toxicity.</text>
</comment>
<dbReference type="GO" id="GO:0005886">
    <property type="term" value="C:plasma membrane"/>
    <property type="evidence" value="ECO:0007669"/>
    <property type="project" value="UniProtKB-SubCell"/>
</dbReference>
<feature type="binding site" evidence="10">
    <location>
        <position position="84"/>
    </location>
    <ligand>
        <name>Na(+)</name>
        <dbReference type="ChEBI" id="CHEBI:29101"/>
        <note>structural</note>
    </ligand>
</feature>
<keyword evidence="6 10" id="KW-0407">Ion channel</keyword>
<comment type="subcellular location">
    <subcellularLocation>
        <location evidence="1 10">Cell membrane</location>
        <topology evidence="1 10">Multi-pass membrane protein</topology>
    </subcellularLocation>
</comment>
<dbReference type="PANTHER" id="PTHR28259">
    <property type="entry name" value="FLUORIDE EXPORT PROTEIN 1-RELATED"/>
    <property type="match status" value="1"/>
</dbReference>
<keyword evidence="10" id="KW-0479">Metal-binding</keyword>
<dbReference type="Proteomes" id="UP000181917">
    <property type="component" value="Unassembled WGS sequence"/>
</dbReference>
<gene>
    <name evidence="10" type="primary">fluC</name>
    <name evidence="10" type="synonym">crcB</name>
    <name evidence="11" type="ORF">SAMN04489742_3485</name>
</gene>
<sequence>MTALAALLVGVFGMVGALVRFAADTMFSRAGASRTARAAWPWSTLLVNVAGSFIIGLGYSLTVQSSLTEPWSTALATGLAGGLTTFSSWTVATVRLWAERRLVAAVVNLAANLALGLGAAALGLLLLG</sequence>
<dbReference type="PANTHER" id="PTHR28259:SF1">
    <property type="entry name" value="FLUORIDE EXPORT PROTEIN 1-RELATED"/>
    <property type="match status" value="1"/>
</dbReference>
<evidence type="ECO:0000313" key="11">
    <source>
        <dbReference type="EMBL" id="SDR01070.1"/>
    </source>
</evidence>
<dbReference type="GO" id="GO:0046872">
    <property type="term" value="F:metal ion binding"/>
    <property type="evidence" value="ECO:0007669"/>
    <property type="project" value="UniProtKB-KW"/>
</dbReference>
<evidence type="ECO:0000256" key="10">
    <source>
        <dbReference type="HAMAP-Rule" id="MF_00454"/>
    </source>
</evidence>
<evidence type="ECO:0000256" key="9">
    <source>
        <dbReference type="ARBA" id="ARBA00049940"/>
    </source>
</evidence>
<dbReference type="RefSeq" id="WP_335644701.1">
    <property type="nucleotide sequence ID" value="NZ_CP018863.1"/>
</dbReference>
<comment type="catalytic activity">
    <reaction evidence="8">
        <text>fluoride(in) = fluoride(out)</text>
        <dbReference type="Rhea" id="RHEA:76159"/>
        <dbReference type="ChEBI" id="CHEBI:17051"/>
    </reaction>
    <physiologicalReaction direction="left-to-right" evidence="8">
        <dbReference type="Rhea" id="RHEA:76160"/>
    </physiologicalReaction>
</comment>
<dbReference type="Pfam" id="PF02537">
    <property type="entry name" value="CRCB"/>
    <property type="match status" value="1"/>
</dbReference>
<dbReference type="EMBL" id="FNKH01000002">
    <property type="protein sequence ID" value="SDR01070.1"/>
    <property type="molecule type" value="Genomic_DNA"/>
</dbReference>
<keyword evidence="10" id="KW-0813">Transport</keyword>
<dbReference type="HAMAP" id="MF_00454">
    <property type="entry name" value="FluC"/>
    <property type="match status" value="1"/>
</dbReference>
<feature type="binding site" evidence="10">
    <location>
        <position position="81"/>
    </location>
    <ligand>
        <name>Na(+)</name>
        <dbReference type="ChEBI" id="CHEBI:29101"/>
        <note>structural</note>
    </ligand>
</feature>
<evidence type="ECO:0000256" key="8">
    <source>
        <dbReference type="ARBA" id="ARBA00035585"/>
    </source>
</evidence>
<evidence type="ECO:0000256" key="4">
    <source>
        <dbReference type="ARBA" id="ARBA00022989"/>
    </source>
</evidence>
<comment type="similarity">
    <text evidence="7 10">Belongs to the fluoride channel Fluc/FEX (TC 1.A.43) family.</text>
</comment>
<name>A0A1H1FJL8_9MICC</name>
<reference evidence="11 12" key="1">
    <citation type="submission" date="2016-10" db="EMBL/GenBank/DDBJ databases">
        <authorList>
            <person name="de Groot N.N."/>
        </authorList>
    </citation>
    <scope>NUCLEOTIDE SEQUENCE [LARGE SCALE GENOMIC DNA]</scope>
    <source>
        <strain evidence="11 12">DSM 20117</strain>
    </source>
</reference>
<evidence type="ECO:0000256" key="3">
    <source>
        <dbReference type="ARBA" id="ARBA00022692"/>
    </source>
</evidence>
<keyword evidence="3 10" id="KW-0812">Transmembrane</keyword>
<keyword evidence="4 10" id="KW-1133">Transmembrane helix</keyword>
<keyword evidence="2 10" id="KW-1003">Cell membrane</keyword>
<comment type="activity regulation">
    <text evidence="10">Na(+) is not transported, but it plays an essential structural role and its presence is essential for fluoride channel function.</text>
</comment>
<dbReference type="STRING" id="37928.SAMN04489742_3485"/>
<evidence type="ECO:0000256" key="6">
    <source>
        <dbReference type="ARBA" id="ARBA00023303"/>
    </source>
</evidence>
<keyword evidence="5 10" id="KW-0472">Membrane</keyword>
<evidence type="ECO:0000256" key="2">
    <source>
        <dbReference type="ARBA" id="ARBA00022475"/>
    </source>
</evidence>
<keyword evidence="10" id="KW-0915">Sodium</keyword>
<accession>A0A1H1FJL8</accession>
<dbReference type="InterPro" id="IPR003691">
    <property type="entry name" value="FluC"/>
</dbReference>
<feature type="transmembrane region" description="Helical" evidence="10">
    <location>
        <begin position="71"/>
        <end position="90"/>
    </location>
</feature>
<keyword evidence="12" id="KW-1185">Reference proteome</keyword>
<dbReference type="GO" id="GO:0140114">
    <property type="term" value="P:cellular detoxification of fluoride"/>
    <property type="evidence" value="ECO:0007669"/>
    <property type="project" value="UniProtKB-UniRule"/>
</dbReference>
<keyword evidence="10" id="KW-0406">Ion transport</keyword>
<organism evidence="11 12">
    <name type="scientific">Crystallibacter crystallopoietes</name>
    <dbReference type="NCBI Taxonomy" id="37928"/>
    <lineage>
        <taxon>Bacteria</taxon>
        <taxon>Bacillati</taxon>
        <taxon>Actinomycetota</taxon>
        <taxon>Actinomycetes</taxon>
        <taxon>Micrococcales</taxon>
        <taxon>Micrococcaceae</taxon>
        <taxon>Crystallibacter</taxon>
    </lineage>
</organism>
<dbReference type="GO" id="GO:0062054">
    <property type="term" value="F:fluoride channel activity"/>
    <property type="evidence" value="ECO:0007669"/>
    <property type="project" value="UniProtKB-UniRule"/>
</dbReference>
<evidence type="ECO:0000256" key="7">
    <source>
        <dbReference type="ARBA" id="ARBA00035120"/>
    </source>
</evidence>